<reference evidence="3" key="2">
    <citation type="journal article" date="2023" name="IMA Fungus">
        <title>Comparative genomic study of the Penicillium genus elucidates a diverse pangenome and 15 lateral gene transfer events.</title>
        <authorList>
            <person name="Petersen C."/>
            <person name="Sorensen T."/>
            <person name="Nielsen M.R."/>
            <person name="Sondergaard T.E."/>
            <person name="Sorensen J.L."/>
            <person name="Fitzpatrick D.A."/>
            <person name="Frisvad J.C."/>
            <person name="Nielsen K.L."/>
        </authorList>
    </citation>
    <scope>NUCLEOTIDE SEQUENCE</scope>
    <source>
        <strain evidence="3">IBT 29495</strain>
    </source>
</reference>
<evidence type="ECO:0000313" key="3">
    <source>
        <dbReference type="EMBL" id="KAJ5504911.1"/>
    </source>
</evidence>
<proteinExistence type="predicted"/>
<evidence type="ECO:0000256" key="1">
    <source>
        <dbReference type="ARBA" id="ARBA00022450"/>
    </source>
</evidence>
<dbReference type="PANTHER" id="PTHR43439:SF2">
    <property type="entry name" value="ENZYME, PUTATIVE (JCVI)-RELATED"/>
    <property type="match status" value="1"/>
</dbReference>
<gene>
    <name evidence="3" type="ORF">N7463_007785</name>
</gene>
<comment type="caution">
    <text evidence="3">The sequence shown here is derived from an EMBL/GenBank/DDBJ whole genome shotgun (WGS) entry which is preliminary data.</text>
</comment>
<dbReference type="SUPFAM" id="SSF53335">
    <property type="entry name" value="S-adenosyl-L-methionine-dependent methyltransferases"/>
    <property type="match status" value="1"/>
</dbReference>
<name>A0A9W9XXU3_9EURO</name>
<evidence type="ECO:0000256" key="2">
    <source>
        <dbReference type="ARBA" id="ARBA00022553"/>
    </source>
</evidence>
<keyword evidence="4" id="KW-1185">Reference proteome</keyword>
<sequence>MRKISTYGHAAPGQVLKRVPYHPNHERFMNIIIYGLLEKDARLIDINGSTITRTAVAPSTASADTLPSKLLQDKPVHAAEHKLAALVGQKFADLITDKEDGLKLIFGTPESREIAADMYSHSPVNTVWIKQLEQFFERVLGRLPKDGEPICILEVGGGTGGTTSRIVPLLAKLAVPVKYTMANISGSLIAAARKRFKKYAFIEFQALNMEKMTEQVPWCDFIFGLLEGWWLFEDGRDYVLQPAIYWEKVLHSVGYGHVDWTEGELPEARTQRLIIADASGSSAERWLTPLLTNTQKTCCSITHFISYQVAILEFWAVCARYRCYRKPEGPTSWPPWRNVQISTQWQENHSSPSNLVQSNLSAKLVTERILAETLYRFPEWFHVMAVRIAQITGLTSNGYWNPSEYMPFLIKSSQVLKILPDLDGTLSWYPVNDIAAVLGELLLSQSTTDLIYHIDSPSRQSWREMIAILARTLDLGQKSIVSFAQWVNRVRDFRGSTTDHPALQLIDFFDHYFVPMSCGGLVLDTTKSSQYSKTLQNQGLIDEDLMMEYIATWKESGFLDP</sequence>
<reference evidence="3" key="1">
    <citation type="submission" date="2022-12" db="EMBL/GenBank/DDBJ databases">
        <authorList>
            <person name="Petersen C."/>
        </authorList>
    </citation>
    <scope>NUCLEOTIDE SEQUENCE</scope>
    <source>
        <strain evidence="3">IBT 29495</strain>
    </source>
</reference>
<dbReference type="Gene3D" id="3.40.50.720">
    <property type="entry name" value="NAD(P)-binding Rossmann-like Domain"/>
    <property type="match status" value="1"/>
</dbReference>
<dbReference type="InterPro" id="IPR036291">
    <property type="entry name" value="NAD(P)-bd_dom_sf"/>
</dbReference>
<dbReference type="EMBL" id="JAPWDS010000003">
    <property type="protein sequence ID" value="KAJ5504911.1"/>
    <property type="molecule type" value="Genomic_DNA"/>
</dbReference>
<keyword evidence="1" id="KW-0596">Phosphopantetheine</keyword>
<dbReference type="OrthoDB" id="329835at2759"/>
<accession>A0A9W9XXU3</accession>
<dbReference type="PANTHER" id="PTHR43439">
    <property type="entry name" value="PHENYLACETATE-COENZYME A LIGASE"/>
    <property type="match status" value="1"/>
</dbReference>
<dbReference type="InterPro" id="IPR029063">
    <property type="entry name" value="SAM-dependent_MTases_sf"/>
</dbReference>
<dbReference type="Proteomes" id="UP001149954">
    <property type="component" value="Unassembled WGS sequence"/>
</dbReference>
<protein>
    <submittedName>
        <fullName evidence="3">Type I iterative polyketide synthase</fullName>
    </submittedName>
</protein>
<dbReference type="InterPro" id="IPR051414">
    <property type="entry name" value="Adenylate-forming_Reductase"/>
</dbReference>
<dbReference type="AlphaFoldDB" id="A0A9W9XXU3"/>
<evidence type="ECO:0000313" key="4">
    <source>
        <dbReference type="Proteomes" id="UP001149954"/>
    </source>
</evidence>
<dbReference type="Gene3D" id="3.40.50.150">
    <property type="entry name" value="Vaccinia Virus protein VP39"/>
    <property type="match status" value="1"/>
</dbReference>
<organism evidence="3 4">
    <name type="scientific">Penicillium fimorum</name>
    <dbReference type="NCBI Taxonomy" id="1882269"/>
    <lineage>
        <taxon>Eukaryota</taxon>
        <taxon>Fungi</taxon>
        <taxon>Dikarya</taxon>
        <taxon>Ascomycota</taxon>
        <taxon>Pezizomycotina</taxon>
        <taxon>Eurotiomycetes</taxon>
        <taxon>Eurotiomycetidae</taxon>
        <taxon>Eurotiales</taxon>
        <taxon>Aspergillaceae</taxon>
        <taxon>Penicillium</taxon>
    </lineage>
</organism>
<dbReference type="SUPFAM" id="SSF51735">
    <property type="entry name" value="NAD(P)-binding Rossmann-fold domains"/>
    <property type="match status" value="1"/>
</dbReference>
<keyword evidence="2" id="KW-0597">Phosphoprotein</keyword>